<evidence type="ECO:0000313" key="2">
    <source>
        <dbReference type="Proteomes" id="UP000607311"/>
    </source>
</evidence>
<organism evidence="1 2">
    <name type="scientific">Micromonospora sediminimaris</name>
    <dbReference type="NCBI Taxonomy" id="547162"/>
    <lineage>
        <taxon>Bacteria</taxon>
        <taxon>Bacillati</taxon>
        <taxon>Actinomycetota</taxon>
        <taxon>Actinomycetes</taxon>
        <taxon>Micromonosporales</taxon>
        <taxon>Micromonosporaceae</taxon>
        <taxon>Micromonospora</taxon>
    </lineage>
</organism>
<sequence length="594" mass="63394">MSESESPRRRRSRSRRRRRARLRRILLTTLVVASLVLGLTGWVGFRGWQARAHLVNAAGLAGELSAHLVGGDTARAQRTLAALQEQAGAARRATGDPGWWLGRQAPVAGANLTAVRQIAIAIDDLARQAFPALLRVDLGGLIPQEGRLDLNGLRAVTDDLVAVHATVQRTRAELAEVSGDRLVGQVRRALTELRGEIDQLAAMTSAADRASRLLPPLLGVDGPRRYLLVSQNPAELRATGGMFGAYAVIEANNGRVKMGAQGSGSSIGRFAEPLKIPAEVRALWGELPGIYPADVNLSPHFPTAAALYREMYRRHSGETVDGVLAVDPVVLSYLLKATGPVRVPGGVALSAENAVKTLLSDTYQRMSPREQDGFFAGAAATVFDTLFARNVHPNGLLSAFNRSIQERRILFWSARPEEQRTFGDSRVAGTLPEQDTVPTVGVFLNDGSGAKLGYYLRQTADLTVGDCHADGRRELNLRVTLRSTAPASGLSESVLGLGRAGDPYTVRTLVSVYGPAGGAVLDTRVDGAETSVGNGTERRRQVATVNVEIGPGGTRTLEVSLLTGKTDSGAAELWLTPTATPWTTHVVTAPSCSQ</sequence>
<dbReference type="Pfam" id="PF13196">
    <property type="entry name" value="DUF4012"/>
    <property type="match status" value="1"/>
</dbReference>
<proteinExistence type="predicted"/>
<gene>
    <name evidence="1" type="ORF">Vse01_05490</name>
</gene>
<dbReference type="EMBL" id="BOPD01000005">
    <property type="protein sequence ID" value="GIJ31401.1"/>
    <property type="molecule type" value="Genomic_DNA"/>
</dbReference>
<dbReference type="Proteomes" id="UP000607311">
    <property type="component" value="Unassembled WGS sequence"/>
</dbReference>
<dbReference type="RefSeq" id="WP_093402712.1">
    <property type="nucleotide sequence ID" value="NZ_BOPD01000005.1"/>
</dbReference>
<reference evidence="1" key="1">
    <citation type="submission" date="2021-01" db="EMBL/GenBank/DDBJ databases">
        <title>Whole genome shotgun sequence of Verrucosispora sediminis NBRC 107745.</title>
        <authorList>
            <person name="Komaki H."/>
            <person name="Tamura T."/>
        </authorList>
    </citation>
    <scope>NUCLEOTIDE SEQUENCE</scope>
    <source>
        <strain evidence="1">NBRC 107745</strain>
    </source>
</reference>
<evidence type="ECO:0008006" key="3">
    <source>
        <dbReference type="Google" id="ProtNLM"/>
    </source>
</evidence>
<protein>
    <recommendedName>
        <fullName evidence="3">DUF4012 domain-containing protein</fullName>
    </recommendedName>
</protein>
<dbReference type="AlphaFoldDB" id="A0A9W5XHR4"/>
<comment type="caution">
    <text evidence="1">The sequence shown here is derived from an EMBL/GenBank/DDBJ whole genome shotgun (WGS) entry which is preliminary data.</text>
</comment>
<dbReference type="InterPro" id="IPR025101">
    <property type="entry name" value="DUF4012"/>
</dbReference>
<keyword evidence="2" id="KW-1185">Reference proteome</keyword>
<dbReference type="OrthoDB" id="3203519at2"/>
<name>A0A9W5XHR4_9ACTN</name>
<accession>A0A9W5XHR4</accession>
<evidence type="ECO:0000313" key="1">
    <source>
        <dbReference type="EMBL" id="GIJ31401.1"/>
    </source>
</evidence>